<comment type="caution">
    <text evidence="11">The sequence shown here is derived from an EMBL/GenBank/DDBJ whole genome shotgun (WGS) entry which is preliminary data.</text>
</comment>
<feature type="transmembrane region" description="Helical" evidence="9">
    <location>
        <begin position="75"/>
        <end position="93"/>
    </location>
</feature>
<feature type="transmembrane region" description="Helical" evidence="9">
    <location>
        <begin position="105"/>
        <end position="131"/>
    </location>
</feature>
<keyword evidence="6 9" id="KW-0472">Membrane</keyword>
<reference evidence="11" key="1">
    <citation type="submission" date="2021-06" db="EMBL/GenBank/DDBJ databases">
        <authorList>
            <person name="Hodson N. C."/>
            <person name="Mongue J. A."/>
            <person name="Jaron S. K."/>
        </authorList>
    </citation>
    <scope>NUCLEOTIDE SEQUENCE</scope>
</reference>
<evidence type="ECO:0000256" key="1">
    <source>
        <dbReference type="ARBA" id="ARBA00004141"/>
    </source>
</evidence>
<evidence type="ECO:0000256" key="5">
    <source>
        <dbReference type="ARBA" id="ARBA00023040"/>
    </source>
</evidence>
<evidence type="ECO:0000256" key="4">
    <source>
        <dbReference type="ARBA" id="ARBA00022989"/>
    </source>
</evidence>
<evidence type="ECO:0000256" key="7">
    <source>
        <dbReference type="ARBA" id="ARBA00023170"/>
    </source>
</evidence>
<feature type="domain" description="G-protein coupled receptors family 1 profile" evidence="10">
    <location>
        <begin position="54"/>
        <end position="194"/>
    </location>
</feature>
<name>A0A8J2L4C9_9HEXA</name>
<evidence type="ECO:0000259" key="10">
    <source>
        <dbReference type="PROSITE" id="PS50262"/>
    </source>
</evidence>
<keyword evidence="8" id="KW-0807">Transducer</keyword>
<proteinExistence type="inferred from homology"/>
<comment type="subcellular location">
    <subcellularLocation>
        <location evidence="1">Membrane</location>
        <topology evidence="1">Multi-pass membrane protein</topology>
    </subcellularLocation>
</comment>
<keyword evidence="4 9" id="KW-1133">Transmembrane helix</keyword>
<feature type="transmembrane region" description="Helical" evidence="9">
    <location>
        <begin position="152"/>
        <end position="178"/>
    </location>
</feature>
<dbReference type="OrthoDB" id="9046662at2759"/>
<dbReference type="InterPro" id="IPR017452">
    <property type="entry name" value="GPCR_Rhodpsn_7TM"/>
</dbReference>
<keyword evidence="3 9" id="KW-0812">Transmembrane</keyword>
<sequence>MTPEGSVFNRSLQSSPNGSFFNVDPSSDSYLENKSFQIFFYFVYAFIFVIGTVGNGFVVAIVFGNRPMRTPRNIFMANISLTLILMCLVQLPFTLPEVFSQAWNFGGIACHLVSIARGVIPSVLTLTLMAITIDRYFLINYPSNPPLERSTVVGIISGIWTFAIIASLPMVLFTTYAVKDDGTGMCGLSWTSEA</sequence>
<dbReference type="EMBL" id="CAJVCH010338107">
    <property type="protein sequence ID" value="CAG7815179.1"/>
    <property type="molecule type" value="Genomic_DNA"/>
</dbReference>
<dbReference type="PANTHER" id="PTHR24235">
    <property type="entry name" value="NEUROPEPTIDE Y RECEPTOR"/>
    <property type="match status" value="1"/>
</dbReference>
<evidence type="ECO:0000313" key="12">
    <source>
        <dbReference type="Proteomes" id="UP000708208"/>
    </source>
</evidence>
<dbReference type="InterPro" id="IPR000276">
    <property type="entry name" value="GPCR_Rhodpsn"/>
</dbReference>
<evidence type="ECO:0000313" key="11">
    <source>
        <dbReference type="EMBL" id="CAG7815179.1"/>
    </source>
</evidence>
<dbReference type="SUPFAM" id="SSF81321">
    <property type="entry name" value="Family A G protein-coupled receptor-like"/>
    <property type="match status" value="1"/>
</dbReference>
<accession>A0A8J2L4C9</accession>
<feature type="non-terminal residue" evidence="11">
    <location>
        <position position="194"/>
    </location>
</feature>
<keyword evidence="12" id="KW-1185">Reference proteome</keyword>
<evidence type="ECO:0000256" key="6">
    <source>
        <dbReference type="ARBA" id="ARBA00023136"/>
    </source>
</evidence>
<evidence type="ECO:0000256" key="2">
    <source>
        <dbReference type="ARBA" id="ARBA00010663"/>
    </source>
</evidence>
<feature type="transmembrane region" description="Helical" evidence="9">
    <location>
        <begin position="38"/>
        <end position="63"/>
    </location>
</feature>
<dbReference type="AlphaFoldDB" id="A0A8J2L4C9"/>
<gene>
    <name evidence="11" type="ORF">AFUS01_LOCUS25877</name>
</gene>
<dbReference type="Pfam" id="PF00001">
    <property type="entry name" value="7tm_1"/>
    <property type="match status" value="1"/>
</dbReference>
<dbReference type="Proteomes" id="UP000708208">
    <property type="component" value="Unassembled WGS sequence"/>
</dbReference>
<dbReference type="GO" id="GO:0016020">
    <property type="term" value="C:membrane"/>
    <property type="evidence" value="ECO:0007669"/>
    <property type="project" value="UniProtKB-SubCell"/>
</dbReference>
<evidence type="ECO:0000256" key="3">
    <source>
        <dbReference type="ARBA" id="ARBA00022692"/>
    </source>
</evidence>
<organism evidence="11 12">
    <name type="scientific">Allacma fusca</name>
    <dbReference type="NCBI Taxonomy" id="39272"/>
    <lineage>
        <taxon>Eukaryota</taxon>
        <taxon>Metazoa</taxon>
        <taxon>Ecdysozoa</taxon>
        <taxon>Arthropoda</taxon>
        <taxon>Hexapoda</taxon>
        <taxon>Collembola</taxon>
        <taxon>Symphypleona</taxon>
        <taxon>Sminthuridae</taxon>
        <taxon>Allacma</taxon>
    </lineage>
</organism>
<dbReference type="GO" id="GO:0004930">
    <property type="term" value="F:G protein-coupled receptor activity"/>
    <property type="evidence" value="ECO:0007669"/>
    <property type="project" value="UniProtKB-KW"/>
</dbReference>
<evidence type="ECO:0000256" key="8">
    <source>
        <dbReference type="ARBA" id="ARBA00023224"/>
    </source>
</evidence>
<comment type="similarity">
    <text evidence="2">Belongs to the G-protein coupled receptor 1 family.</text>
</comment>
<evidence type="ECO:0000256" key="9">
    <source>
        <dbReference type="SAM" id="Phobius"/>
    </source>
</evidence>
<dbReference type="PANTHER" id="PTHR24235:SF29">
    <property type="entry name" value="GH23382P"/>
    <property type="match status" value="1"/>
</dbReference>
<keyword evidence="5" id="KW-0297">G-protein coupled receptor</keyword>
<protein>
    <recommendedName>
        <fullName evidence="10">G-protein coupled receptors family 1 profile domain-containing protein</fullName>
    </recommendedName>
</protein>
<dbReference type="PROSITE" id="PS50262">
    <property type="entry name" value="G_PROTEIN_RECEP_F1_2"/>
    <property type="match status" value="1"/>
</dbReference>
<keyword evidence="7" id="KW-0675">Receptor</keyword>